<dbReference type="PANTHER" id="PTHR43707:SF1">
    <property type="entry name" value="HISTIDINE--TRNA LIGASE, MITOCHONDRIAL-RELATED"/>
    <property type="match status" value="1"/>
</dbReference>
<keyword evidence="12" id="KW-1185">Reference proteome</keyword>
<dbReference type="Gene3D" id="3.30.930.10">
    <property type="entry name" value="Bira Bifunctional Protein, Domain 2"/>
    <property type="match status" value="1"/>
</dbReference>
<keyword evidence="8" id="KW-0368">Histidine biosynthesis</keyword>
<dbReference type="Pfam" id="PF13393">
    <property type="entry name" value="tRNA-synt_His"/>
    <property type="match status" value="1"/>
</dbReference>
<dbReference type="RefSeq" id="WP_166251709.1">
    <property type="nucleotide sequence ID" value="NZ_JAAMOW010000001.1"/>
</dbReference>
<keyword evidence="11" id="KW-0808">Transferase</keyword>
<dbReference type="Proteomes" id="UP000472676">
    <property type="component" value="Unassembled WGS sequence"/>
</dbReference>
<dbReference type="NCBIfam" id="NF008935">
    <property type="entry name" value="PRK12292.1-1"/>
    <property type="match status" value="1"/>
</dbReference>
<evidence type="ECO:0000259" key="10">
    <source>
        <dbReference type="Pfam" id="PF13393"/>
    </source>
</evidence>
<dbReference type="GO" id="GO:0006427">
    <property type="term" value="P:histidyl-tRNA aminoacylation"/>
    <property type="evidence" value="ECO:0007669"/>
    <property type="project" value="TreeGrafter"/>
</dbReference>
<dbReference type="InterPro" id="IPR045864">
    <property type="entry name" value="aa-tRNA-synth_II/BPL/LPL"/>
</dbReference>
<evidence type="ECO:0000313" key="12">
    <source>
        <dbReference type="Proteomes" id="UP000472676"/>
    </source>
</evidence>
<comment type="similarity">
    <text evidence="3 8">Belongs to the class-II aminoacyl-tRNA synthetase family. HisZ subfamily.</text>
</comment>
<name>A0A6M2BP37_9GAMM</name>
<feature type="binding site" evidence="9">
    <location>
        <position position="127"/>
    </location>
    <ligand>
        <name>L-histidine</name>
        <dbReference type="ChEBI" id="CHEBI:57595"/>
    </ligand>
</feature>
<dbReference type="GO" id="GO:0004821">
    <property type="term" value="F:histidine-tRNA ligase activity"/>
    <property type="evidence" value="ECO:0007669"/>
    <property type="project" value="TreeGrafter"/>
</dbReference>
<dbReference type="AlphaFoldDB" id="A0A6M2BP37"/>
<comment type="miscellaneous">
    <text evidence="8">This function is generally fulfilled by the C-terminal part of HisG, which is missing in some bacteria such as this one.</text>
</comment>
<feature type="domain" description="Class II Histidinyl-tRNA synthetase (HisRS)-like catalytic core" evidence="10">
    <location>
        <begin position="9"/>
        <end position="320"/>
    </location>
</feature>
<feature type="binding site" evidence="9">
    <location>
        <begin position="80"/>
        <end position="82"/>
    </location>
    <ligand>
        <name>L-histidine</name>
        <dbReference type="ChEBI" id="CHEBI:57595"/>
    </ligand>
</feature>
<evidence type="ECO:0000256" key="2">
    <source>
        <dbReference type="ARBA" id="ARBA00004667"/>
    </source>
</evidence>
<evidence type="ECO:0000256" key="1">
    <source>
        <dbReference type="ARBA" id="ARBA00004496"/>
    </source>
</evidence>
<evidence type="ECO:0000256" key="7">
    <source>
        <dbReference type="ARBA" id="ARBA00025246"/>
    </source>
</evidence>
<dbReference type="PANTHER" id="PTHR43707">
    <property type="entry name" value="HISTIDYL-TRNA SYNTHETASE"/>
    <property type="match status" value="1"/>
</dbReference>
<sequence length="325" mass="35699">MKKWMLPVGVEEALPPVSWQIEDLRRKLLDHYRKSGYELVHPPLIEHLDALLTGTAQDIEQQIFKLTDPESGRLLGLRADMTPQAARIAARHYGDRDIVRLCYLGTVLRSQAGSLGGPRSPRQVGCEIFGEAGIAADLEVLRVMLKTLKLSGVRHVHLDLGHVGIYRAVIGKLGLPADEEAALFDIVQRKSHPDLQDFVKARGLKPRAAKAISDLLDLNGGTEVLTRAVEVLKGIGDDVVAALQLLDKIVRELRTEMPKLPIHLDLAELRGYRYHTGIVFAAFVPGHGREIARGGRYDGVGHEFGAPRPATGFSADLNELLRLGA</sequence>
<gene>
    <name evidence="8" type="primary">hisZ</name>
    <name evidence="11" type="ORF">G7Y85_03550</name>
</gene>
<evidence type="ECO:0000256" key="4">
    <source>
        <dbReference type="ARBA" id="ARBA00011496"/>
    </source>
</evidence>
<evidence type="ECO:0000256" key="5">
    <source>
        <dbReference type="ARBA" id="ARBA00020397"/>
    </source>
</evidence>
<dbReference type="InterPro" id="IPR004517">
    <property type="entry name" value="HisZ"/>
</dbReference>
<accession>A0A6M2BP37</accession>
<keyword evidence="6 8" id="KW-0963">Cytoplasm</keyword>
<dbReference type="HAMAP" id="MF_00125">
    <property type="entry name" value="HisZ"/>
    <property type="match status" value="1"/>
</dbReference>
<organism evidence="11 12">
    <name type="scientific">Solimonas terrae</name>
    <dbReference type="NCBI Taxonomy" id="1396819"/>
    <lineage>
        <taxon>Bacteria</taxon>
        <taxon>Pseudomonadati</taxon>
        <taxon>Pseudomonadota</taxon>
        <taxon>Gammaproteobacteria</taxon>
        <taxon>Nevskiales</taxon>
        <taxon>Nevskiaceae</taxon>
        <taxon>Solimonas</taxon>
    </lineage>
</organism>
<dbReference type="GO" id="GO:0000105">
    <property type="term" value="P:L-histidine biosynthetic process"/>
    <property type="evidence" value="ECO:0007669"/>
    <property type="project" value="UniProtKB-UniRule"/>
</dbReference>
<dbReference type="PIRSF" id="PIRSF001549">
    <property type="entry name" value="His-tRNA_synth"/>
    <property type="match status" value="1"/>
</dbReference>
<comment type="function">
    <text evidence="7 8">Required for the first step of histidine biosynthesis. May allow the feedback regulation of ATP phosphoribosyltransferase activity by histidine.</text>
</comment>
<proteinExistence type="inferred from homology"/>
<evidence type="ECO:0000256" key="8">
    <source>
        <dbReference type="HAMAP-Rule" id="MF_00125"/>
    </source>
</evidence>
<comment type="subcellular location">
    <subcellularLocation>
        <location evidence="1 8">Cytoplasm</location>
    </subcellularLocation>
</comment>
<evidence type="ECO:0000313" key="11">
    <source>
        <dbReference type="EMBL" id="NGY03827.1"/>
    </source>
</evidence>
<dbReference type="EMBL" id="JAAMOW010000001">
    <property type="protein sequence ID" value="NGY03827.1"/>
    <property type="molecule type" value="Genomic_DNA"/>
</dbReference>
<evidence type="ECO:0000256" key="3">
    <source>
        <dbReference type="ARBA" id="ARBA00005539"/>
    </source>
</evidence>
<keyword evidence="8" id="KW-0028">Amino-acid biosynthesis</keyword>
<feature type="binding site" evidence="9">
    <location>
        <position position="270"/>
    </location>
    <ligand>
        <name>L-histidine</name>
        <dbReference type="ChEBI" id="CHEBI:57595"/>
    </ligand>
</feature>
<dbReference type="CDD" id="cd00773">
    <property type="entry name" value="HisRS-like_core"/>
    <property type="match status" value="1"/>
</dbReference>
<dbReference type="NCBIfam" id="NF009086">
    <property type="entry name" value="PRK12421.1"/>
    <property type="match status" value="1"/>
</dbReference>
<comment type="pathway">
    <text evidence="2 8">Amino-acid biosynthesis; L-histidine biosynthesis; L-histidine from 5-phospho-alpha-D-ribose 1-diphosphate: step 1/9.</text>
</comment>
<dbReference type="GO" id="GO:0005737">
    <property type="term" value="C:cytoplasm"/>
    <property type="evidence" value="ECO:0007669"/>
    <property type="project" value="UniProtKB-SubCell"/>
</dbReference>
<dbReference type="GO" id="GO:0016757">
    <property type="term" value="F:glycosyltransferase activity"/>
    <property type="evidence" value="ECO:0007669"/>
    <property type="project" value="UniProtKB-KW"/>
</dbReference>
<reference evidence="11 12" key="1">
    <citation type="journal article" date="2014" name="Int. J. Syst. Evol. Microbiol.">
        <title>Solimonas terrae sp. nov., isolated from soil.</title>
        <authorList>
            <person name="Kim S.J."/>
            <person name="Moon J.Y."/>
            <person name="Weon H.Y."/>
            <person name="Ahn J.H."/>
            <person name="Chen W.M."/>
            <person name="Kwon S.W."/>
        </authorList>
    </citation>
    <scope>NUCLEOTIDE SEQUENCE [LARGE SCALE GENOMIC DNA]</scope>
    <source>
        <strain evidence="11 12">KIS83-12</strain>
    </source>
</reference>
<feature type="binding site" evidence="9">
    <location>
        <position position="123"/>
    </location>
    <ligand>
        <name>L-histidine</name>
        <dbReference type="ChEBI" id="CHEBI:57595"/>
    </ligand>
</feature>
<dbReference type="SUPFAM" id="SSF55681">
    <property type="entry name" value="Class II aaRS and biotin synthetases"/>
    <property type="match status" value="1"/>
</dbReference>
<dbReference type="NCBIfam" id="TIGR00443">
    <property type="entry name" value="hisZ_biosyn_reg"/>
    <property type="match status" value="1"/>
</dbReference>
<keyword evidence="11" id="KW-0328">Glycosyltransferase</keyword>
<evidence type="ECO:0000256" key="6">
    <source>
        <dbReference type="ARBA" id="ARBA00022490"/>
    </source>
</evidence>
<comment type="subunit">
    <text evidence="4 8">Heteromultimer composed of HisG and HisZ subunits.</text>
</comment>
<feature type="binding site" evidence="9">
    <location>
        <position position="109"/>
    </location>
    <ligand>
        <name>L-histidine</name>
        <dbReference type="ChEBI" id="CHEBI:57595"/>
    </ligand>
</feature>
<dbReference type="InterPro" id="IPR041715">
    <property type="entry name" value="HisRS-like_core"/>
</dbReference>
<comment type="caution">
    <text evidence="11">The sequence shown here is derived from an EMBL/GenBank/DDBJ whole genome shotgun (WGS) entry which is preliminary data.</text>
</comment>
<dbReference type="InterPro" id="IPR004516">
    <property type="entry name" value="HisRS/HisZ"/>
</dbReference>
<protein>
    <recommendedName>
        <fullName evidence="5 8">ATP phosphoribosyltransferase regulatory subunit</fullName>
    </recommendedName>
</protein>
<evidence type="ECO:0000256" key="9">
    <source>
        <dbReference type="PIRSR" id="PIRSR001549-1"/>
    </source>
</evidence>
<dbReference type="UniPathway" id="UPA00031">
    <property type="reaction ID" value="UER00006"/>
</dbReference>